<name>A0AAP2DEW0_9BACT</name>
<gene>
    <name evidence="1" type="ORF">KK078_25085</name>
</gene>
<comment type="caution">
    <text evidence="1">The sequence shown here is derived from an EMBL/GenBank/DDBJ whole genome shotgun (WGS) entry which is preliminary data.</text>
</comment>
<dbReference type="EMBL" id="JAHESC010000050">
    <property type="protein sequence ID" value="MBT1689861.1"/>
    <property type="molecule type" value="Genomic_DNA"/>
</dbReference>
<evidence type="ECO:0000313" key="1">
    <source>
        <dbReference type="EMBL" id="MBT1689861.1"/>
    </source>
</evidence>
<evidence type="ECO:0000313" key="2">
    <source>
        <dbReference type="Proteomes" id="UP001319180"/>
    </source>
</evidence>
<dbReference type="AlphaFoldDB" id="A0AAP2DEW0"/>
<dbReference type="RefSeq" id="WP_254093084.1">
    <property type="nucleotide sequence ID" value="NZ_JAHESC010000050.1"/>
</dbReference>
<keyword evidence="2" id="KW-1185">Reference proteome</keyword>
<reference evidence="1 2" key="1">
    <citation type="submission" date="2021-05" db="EMBL/GenBank/DDBJ databases">
        <title>A Polyphasic approach of four new species of the genus Ohtaekwangia: Ohtaekwangia histidinii sp. nov., Ohtaekwangia cretensis sp. nov., Ohtaekwangia indiensis sp. nov., Ohtaekwangia reichenbachii sp. nov. from diverse environment.</title>
        <authorList>
            <person name="Octaviana S."/>
        </authorList>
    </citation>
    <scope>NUCLEOTIDE SEQUENCE [LARGE SCALE GENOMIC DNA]</scope>
    <source>
        <strain evidence="1 2">PWU37</strain>
    </source>
</reference>
<dbReference type="Proteomes" id="UP001319180">
    <property type="component" value="Unassembled WGS sequence"/>
</dbReference>
<protein>
    <submittedName>
        <fullName evidence="1">Uncharacterized protein</fullName>
    </submittedName>
</protein>
<sequence>MNELQYLALNQLRDVSEINPINDTDRECLAEVRDVLRKFGKLERFGITLLHKHFDLVEDEILVEEVDEINRVQVIKPMKKSAVDESGGEILETMWSLHEGEVLMGCKRRCVYQDGKHYKDVHTFG</sequence>
<proteinExistence type="predicted"/>
<organism evidence="1 2">
    <name type="scientific">Dawidia soli</name>
    <dbReference type="NCBI Taxonomy" id="2782352"/>
    <lineage>
        <taxon>Bacteria</taxon>
        <taxon>Pseudomonadati</taxon>
        <taxon>Bacteroidota</taxon>
        <taxon>Cytophagia</taxon>
        <taxon>Cytophagales</taxon>
        <taxon>Chryseotaleaceae</taxon>
        <taxon>Dawidia</taxon>
    </lineage>
</organism>
<accession>A0AAP2DEW0</accession>